<sequence length="89" mass="10574">MTRKDICTPMFIAALFAIAKTWKQPKCPSTEEWIKKMWYIYTMEYYSAIKRNEISAFLKAWMDLEIIMLSEVSQTMKHQHQMLSLTCGI</sequence>
<evidence type="ECO:0000313" key="1">
    <source>
        <dbReference type="Ensembl" id="ENSSSCP00060038774.1"/>
    </source>
</evidence>
<dbReference type="Proteomes" id="UP000694723">
    <property type="component" value="Unplaced"/>
</dbReference>
<name>A0A8D1WFX9_PIG</name>
<reference evidence="1" key="1">
    <citation type="submission" date="2025-08" db="UniProtKB">
        <authorList>
            <consortium name="Ensembl"/>
        </authorList>
    </citation>
    <scope>IDENTIFICATION</scope>
</reference>
<proteinExistence type="predicted"/>
<dbReference type="Ensembl" id="ENSSSCT00060089518.1">
    <property type="protein sequence ID" value="ENSSSCP00060038774.1"/>
    <property type="gene ID" value="ENSSSCG00060065560.1"/>
</dbReference>
<evidence type="ECO:0000313" key="2">
    <source>
        <dbReference type="Proteomes" id="UP000694723"/>
    </source>
</evidence>
<accession>A0A8D1WFX9</accession>
<organism evidence="1 2">
    <name type="scientific">Sus scrofa</name>
    <name type="common">Pig</name>
    <dbReference type="NCBI Taxonomy" id="9823"/>
    <lineage>
        <taxon>Eukaryota</taxon>
        <taxon>Metazoa</taxon>
        <taxon>Chordata</taxon>
        <taxon>Craniata</taxon>
        <taxon>Vertebrata</taxon>
        <taxon>Euteleostomi</taxon>
        <taxon>Mammalia</taxon>
        <taxon>Eutheria</taxon>
        <taxon>Laurasiatheria</taxon>
        <taxon>Artiodactyla</taxon>
        <taxon>Suina</taxon>
        <taxon>Suidae</taxon>
        <taxon>Sus</taxon>
    </lineage>
</organism>
<evidence type="ECO:0008006" key="3">
    <source>
        <dbReference type="Google" id="ProtNLM"/>
    </source>
</evidence>
<protein>
    <recommendedName>
        <fullName evidence="3">DUF1725 domain-containing protein</fullName>
    </recommendedName>
</protein>
<dbReference type="AlphaFoldDB" id="A0A8D1WFX9"/>